<evidence type="ECO:0000256" key="1">
    <source>
        <dbReference type="SAM" id="MobiDB-lite"/>
    </source>
</evidence>
<sequence length="57" mass="7036">MNHELDMDRIIDRDPRHNRRIRSGLPHREEPDSLRKFPKERRQFFKAGSRRQKNHSS</sequence>
<dbReference type="Proteomes" id="UP000886943">
    <property type="component" value="Unassembled WGS sequence"/>
</dbReference>
<dbReference type="EMBL" id="BPPZ01000003">
    <property type="protein sequence ID" value="GJD13780.1"/>
    <property type="molecule type" value="Genomic_DNA"/>
</dbReference>
<feature type="compositionally biased region" description="Basic residues" evidence="1">
    <location>
        <begin position="48"/>
        <end position="57"/>
    </location>
</feature>
<reference evidence="2" key="1">
    <citation type="submission" date="2021-08" db="EMBL/GenBank/DDBJ databases">
        <title>Draft genome sequence of the GABA producer Bifidobacterium adolescentis 4-2, isolated from healthy human feces.</title>
        <authorList>
            <person name="Altaib H."/>
            <person name="Niwa R."/>
            <person name="Abe M."/>
            <person name="Suzuki T."/>
        </authorList>
    </citation>
    <scope>NUCLEOTIDE SEQUENCE</scope>
    <source>
        <strain evidence="2">4-2</strain>
    </source>
</reference>
<protein>
    <submittedName>
        <fullName evidence="2">Uncharacterized protein</fullName>
    </submittedName>
</protein>
<name>A0AAN4VL00_BIFAD</name>
<feature type="compositionally biased region" description="Basic and acidic residues" evidence="1">
    <location>
        <begin position="1"/>
        <end position="15"/>
    </location>
</feature>
<dbReference type="AlphaFoldDB" id="A0AAN4VL00"/>
<accession>A0AAN4VL00</accession>
<feature type="compositionally biased region" description="Basic and acidic residues" evidence="1">
    <location>
        <begin position="26"/>
        <end position="43"/>
    </location>
</feature>
<organism evidence="2 3">
    <name type="scientific">Bifidobacterium adolescentis</name>
    <dbReference type="NCBI Taxonomy" id="1680"/>
    <lineage>
        <taxon>Bacteria</taxon>
        <taxon>Bacillati</taxon>
        <taxon>Actinomycetota</taxon>
        <taxon>Actinomycetes</taxon>
        <taxon>Bifidobacteriales</taxon>
        <taxon>Bifidobacteriaceae</taxon>
        <taxon>Bifidobacterium</taxon>
    </lineage>
</organism>
<feature type="region of interest" description="Disordered" evidence="1">
    <location>
        <begin position="1"/>
        <end position="57"/>
    </location>
</feature>
<evidence type="ECO:0000313" key="3">
    <source>
        <dbReference type="Proteomes" id="UP000886943"/>
    </source>
</evidence>
<proteinExistence type="predicted"/>
<comment type="caution">
    <text evidence="2">The sequence shown here is derived from an EMBL/GenBank/DDBJ whole genome shotgun (WGS) entry which is preliminary data.</text>
</comment>
<gene>
    <name evidence="2" type="ORF">BIFAD42_07640</name>
</gene>
<evidence type="ECO:0000313" key="2">
    <source>
        <dbReference type="EMBL" id="GJD13780.1"/>
    </source>
</evidence>